<feature type="domain" description="Amino acid permease/ SLC12A" evidence="5">
    <location>
        <begin position="4"/>
        <end position="49"/>
    </location>
</feature>
<dbReference type="OrthoDB" id="3900342at2759"/>
<dbReference type="EMBL" id="LCZI01001279">
    <property type="protein sequence ID" value="KKZ61531.1"/>
    <property type="molecule type" value="Genomic_DNA"/>
</dbReference>
<sequence>MSNPGAFADSVNGVARTFVIAGTLYAGTEAVRITSSESSNPRRAVPKAIC</sequence>
<evidence type="ECO:0000256" key="3">
    <source>
        <dbReference type="ARBA" id="ARBA00022989"/>
    </source>
</evidence>
<keyword evidence="2" id="KW-0812">Transmembrane</keyword>
<comment type="caution">
    <text evidence="6">The sequence shown here is derived from an EMBL/GenBank/DDBJ whole genome shotgun (WGS) entry which is preliminary data.</text>
</comment>
<evidence type="ECO:0000256" key="2">
    <source>
        <dbReference type="ARBA" id="ARBA00022692"/>
    </source>
</evidence>
<dbReference type="InterPro" id="IPR004841">
    <property type="entry name" value="AA-permease/SLC12A_dom"/>
</dbReference>
<dbReference type="Proteomes" id="UP000034164">
    <property type="component" value="Unassembled WGS sequence"/>
</dbReference>
<keyword evidence="3" id="KW-1133">Transmembrane helix</keyword>
<evidence type="ECO:0000256" key="1">
    <source>
        <dbReference type="ARBA" id="ARBA00004141"/>
    </source>
</evidence>
<gene>
    <name evidence="6" type="ORF">EMCG_03892</name>
</gene>
<evidence type="ECO:0000256" key="4">
    <source>
        <dbReference type="ARBA" id="ARBA00023136"/>
    </source>
</evidence>
<organism evidence="6 7">
    <name type="scientific">[Emmonsia] crescens</name>
    <dbReference type="NCBI Taxonomy" id="73230"/>
    <lineage>
        <taxon>Eukaryota</taxon>
        <taxon>Fungi</taxon>
        <taxon>Dikarya</taxon>
        <taxon>Ascomycota</taxon>
        <taxon>Pezizomycotina</taxon>
        <taxon>Eurotiomycetes</taxon>
        <taxon>Eurotiomycetidae</taxon>
        <taxon>Onygenales</taxon>
        <taxon>Ajellomycetaceae</taxon>
        <taxon>Emergomyces</taxon>
    </lineage>
</organism>
<dbReference type="Pfam" id="PF00324">
    <property type="entry name" value="AA_permease"/>
    <property type="match status" value="1"/>
</dbReference>
<dbReference type="Gene3D" id="1.20.1740.10">
    <property type="entry name" value="Amino acid/polyamine transporter I"/>
    <property type="match status" value="1"/>
</dbReference>
<evidence type="ECO:0000259" key="5">
    <source>
        <dbReference type="Pfam" id="PF00324"/>
    </source>
</evidence>
<reference evidence="7" key="1">
    <citation type="journal article" date="2015" name="PLoS Genet.">
        <title>The dynamic genome and transcriptome of the human fungal pathogen Blastomyces and close relative Emmonsia.</title>
        <authorList>
            <person name="Munoz J.F."/>
            <person name="Gauthier G.M."/>
            <person name="Desjardins C.A."/>
            <person name="Gallo J.E."/>
            <person name="Holder J."/>
            <person name="Sullivan T.D."/>
            <person name="Marty A.J."/>
            <person name="Carmen J.C."/>
            <person name="Chen Z."/>
            <person name="Ding L."/>
            <person name="Gujja S."/>
            <person name="Magrini V."/>
            <person name="Misas E."/>
            <person name="Mitreva M."/>
            <person name="Priest M."/>
            <person name="Saif S."/>
            <person name="Whiston E.A."/>
            <person name="Young S."/>
            <person name="Zeng Q."/>
            <person name="Goldman W.E."/>
            <person name="Mardis E.R."/>
            <person name="Taylor J.W."/>
            <person name="McEwen J.G."/>
            <person name="Clay O.K."/>
            <person name="Klein B.S."/>
            <person name="Cuomo C.A."/>
        </authorList>
    </citation>
    <scope>NUCLEOTIDE SEQUENCE [LARGE SCALE GENOMIC DNA]</scope>
    <source>
        <strain evidence="7">UAMH 3008</strain>
    </source>
</reference>
<name>A0A0G2J833_9EURO</name>
<evidence type="ECO:0000313" key="7">
    <source>
        <dbReference type="Proteomes" id="UP000034164"/>
    </source>
</evidence>
<dbReference type="GO" id="GO:0016020">
    <property type="term" value="C:membrane"/>
    <property type="evidence" value="ECO:0007669"/>
    <property type="project" value="UniProtKB-SubCell"/>
</dbReference>
<keyword evidence="4" id="KW-0472">Membrane</keyword>
<proteinExistence type="predicted"/>
<protein>
    <recommendedName>
        <fullName evidence="5">Amino acid permease/ SLC12A domain-containing protein</fullName>
    </recommendedName>
</protein>
<dbReference type="AlphaFoldDB" id="A0A0G2J833"/>
<accession>A0A0G2J833</accession>
<dbReference type="VEuPathDB" id="FungiDB:EMCG_03892"/>
<comment type="subcellular location">
    <subcellularLocation>
        <location evidence="1">Membrane</location>
        <topology evidence="1">Multi-pass membrane protein</topology>
    </subcellularLocation>
</comment>
<dbReference type="GO" id="GO:0055085">
    <property type="term" value="P:transmembrane transport"/>
    <property type="evidence" value="ECO:0007669"/>
    <property type="project" value="InterPro"/>
</dbReference>
<evidence type="ECO:0000313" key="6">
    <source>
        <dbReference type="EMBL" id="KKZ61531.1"/>
    </source>
</evidence>